<evidence type="ECO:0000313" key="2">
    <source>
        <dbReference type="Proteomes" id="UP001279410"/>
    </source>
</evidence>
<dbReference type="Proteomes" id="UP001279410">
    <property type="component" value="Unassembled WGS sequence"/>
</dbReference>
<proteinExistence type="predicted"/>
<reference evidence="1" key="1">
    <citation type="submission" date="2022-08" db="EMBL/GenBank/DDBJ databases">
        <title>Genome sequencing of akame (Lates japonicus).</title>
        <authorList>
            <person name="Hashiguchi Y."/>
            <person name="Takahashi H."/>
        </authorList>
    </citation>
    <scope>NUCLEOTIDE SEQUENCE</scope>
    <source>
        <strain evidence="1">Kochi</strain>
    </source>
</reference>
<dbReference type="EMBL" id="BRZM01000004">
    <property type="protein sequence ID" value="GLD47614.1"/>
    <property type="molecule type" value="Genomic_DNA"/>
</dbReference>
<sequence>MKFTSVVFFSSTCSKKHLIAVLNFRGLMRGREHQQILQRFTELKKKLGSANGGDRSRVLFGDMQVTVNTNCLSNLPFSCFNLLLPDN</sequence>
<name>A0AAD3M621_LATJO</name>
<protein>
    <submittedName>
        <fullName evidence="1">Exocyst complex component 3-like protein 4</fullName>
    </submittedName>
</protein>
<comment type="caution">
    <text evidence="1">The sequence shown here is derived from an EMBL/GenBank/DDBJ whole genome shotgun (WGS) entry which is preliminary data.</text>
</comment>
<dbReference type="AlphaFoldDB" id="A0AAD3M621"/>
<accession>A0AAD3M621</accession>
<keyword evidence="2" id="KW-1185">Reference proteome</keyword>
<organism evidence="1 2">
    <name type="scientific">Lates japonicus</name>
    <name type="common">Japanese lates</name>
    <dbReference type="NCBI Taxonomy" id="270547"/>
    <lineage>
        <taxon>Eukaryota</taxon>
        <taxon>Metazoa</taxon>
        <taxon>Chordata</taxon>
        <taxon>Craniata</taxon>
        <taxon>Vertebrata</taxon>
        <taxon>Euteleostomi</taxon>
        <taxon>Actinopterygii</taxon>
        <taxon>Neopterygii</taxon>
        <taxon>Teleostei</taxon>
        <taxon>Neoteleostei</taxon>
        <taxon>Acanthomorphata</taxon>
        <taxon>Carangaria</taxon>
        <taxon>Carangaria incertae sedis</taxon>
        <taxon>Centropomidae</taxon>
        <taxon>Lates</taxon>
    </lineage>
</organism>
<evidence type="ECO:0000313" key="1">
    <source>
        <dbReference type="EMBL" id="GLD47614.1"/>
    </source>
</evidence>
<gene>
    <name evidence="1" type="ORF">AKAME5_000173600</name>
</gene>